<reference evidence="2 3" key="1">
    <citation type="submission" date="2019-03" db="EMBL/GenBank/DDBJ databases">
        <authorList>
            <person name="Gaulin E."/>
            <person name="Dumas B."/>
        </authorList>
    </citation>
    <scope>NUCLEOTIDE SEQUENCE [LARGE SCALE GENOMIC DNA]</scope>
    <source>
        <strain evidence="2">CBS 568.67</strain>
    </source>
</reference>
<evidence type="ECO:0000313" key="2">
    <source>
        <dbReference type="EMBL" id="VFT94484.1"/>
    </source>
</evidence>
<sequence length="128" mass="14028">MNGCCSCWKSIGSMANKCLRCMCAMPSPRCVATPVEFCTMDDCPRVQRHVVPADGGPESEADPWCFLGSLTLYDWANGQREVYTFEGDDGSVTLMSRQHALKPLAADMPGNASAYLWLVCIYVSVVSF</sequence>
<name>A0A485LA55_9STRA</name>
<proteinExistence type="predicted"/>
<organism evidence="2 3">
    <name type="scientific">Aphanomyces stellatus</name>
    <dbReference type="NCBI Taxonomy" id="120398"/>
    <lineage>
        <taxon>Eukaryota</taxon>
        <taxon>Sar</taxon>
        <taxon>Stramenopiles</taxon>
        <taxon>Oomycota</taxon>
        <taxon>Saprolegniomycetes</taxon>
        <taxon>Saprolegniales</taxon>
        <taxon>Verrucalvaceae</taxon>
        <taxon>Aphanomyces</taxon>
    </lineage>
</organism>
<evidence type="ECO:0000313" key="3">
    <source>
        <dbReference type="Proteomes" id="UP000332933"/>
    </source>
</evidence>
<gene>
    <name evidence="2" type="primary">Aste57867_17738</name>
    <name evidence="1" type="ORF">As57867_017677</name>
    <name evidence="2" type="ORF">ASTE57867_17738</name>
</gene>
<evidence type="ECO:0000313" key="1">
    <source>
        <dbReference type="EMBL" id="KAF0690932.1"/>
    </source>
</evidence>
<keyword evidence="3" id="KW-1185">Reference proteome</keyword>
<protein>
    <submittedName>
        <fullName evidence="2">Aste57867_17738 protein</fullName>
    </submittedName>
</protein>
<reference evidence="1" key="2">
    <citation type="submission" date="2019-06" db="EMBL/GenBank/DDBJ databases">
        <title>Genomics analysis of Aphanomyces spp. identifies a new class of oomycete effector associated with host adaptation.</title>
        <authorList>
            <person name="Gaulin E."/>
        </authorList>
    </citation>
    <scope>NUCLEOTIDE SEQUENCE</scope>
    <source>
        <strain evidence="1">CBS 578.67</strain>
    </source>
</reference>
<accession>A0A485LA55</accession>
<dbReference type="EMBL" id="CAADRA010006294">
    <property type="protein sequence ID" value="VFT94484.1"/>
    <property type="molecule type" value="Genomic_DNA"/>
</dbReference>
<dbReference type="EMBL" id="VJMH01006273">
    <property type="protein sequence ID" value="KAF0690932.1"/>
    <property type="molecule type" value="Genomic_DNA"/>
</dbReference>
<dbReference type="Proteomes" id="UP000332933">
    <property type="component" value="Unassembled WGS sequence"/>
</dbReference>
<dbReference type="AlphaFoldDB" id="A0A485LA55"/>